<evidence type="ECO:0000259" key="1">
    <source>
        <dbReference type="Pfam" id="PF12728"/>
    </source>
</evidence>
<dbReference type="InterPro" id="IPR009061">
    <property type="entry name" value="DNA-bd_dom_put_sf"/>
</dbReference>
<reference evidence="2 3" key="1">
    <citation type="submission" date="2020-06" db="EMBL/GenBank/DDBJ databases">
        <title>Genome sequence of Rhizobium sp strain ADMK78.</title>
        <authorList>
            <person name="Rahi P."/>
        </authorList>
    </citation>
    <scope>NUCLEOTIDE SEQUENCE [LARGE SCALE GENOMIC DNA]</scope>
    <source>
        <strain evidence="2 3">ADMK78</strain>
    </source>
</reference>
<sequence length="72" mass="8149">MNNMRVREAAEYLGLSKSTLDRLRCYGGGPRYFKLGKAVTYDPADLKAWRDERARADVWTAANDNVARQVAV</sequence>
<dbReference type="RefSeq" id="WP_138289650.1">
    <property type="nucleotide sequence ID" value="NZ_CP058350.1"/>
</dbReference>
<dbReference type="InterPro" id="IPR041657">
    <property type="entry name" value="HTH_17"/>
</dbReference>
<dbReference type="Proteomes" id="UP000308530">
    <property type="component" value="Chromosome"/>
</dbReference>
<organism evidence="2 3">
    <name type="scientific">Peteryoungia desertarenae</name>
    <dbReference type="NCBI Taxonomy" id="1813451"/>
    <lineage>
        <taxon>Bacteria</taxon>
        <taxon>Pseudomonadati</taxon>
        <taxon>Pseudomonadota</taxon>
        <taxon>Alphaproteobacteria</taxon>
        <taxon>Hyphomicrobiales</taxon>
        <taxon>Rhizobiaceae</taxon>
        <taxon>Peteryoungia</taxon>
    </lineage>
</organism>
<gene>
    <name evidence="2" type="ORF">FE840_011845</name>
</gene>
<feature type="domain" description="Helix-turn-helix" evidence="1">
    <location>
        <begin position="4"/>
        <end position="53"/>
    </location>
</feature>
<accession>A0ABX6QNL5</accession>
<dbReference type="EMBL" id="CP058350">
    <property type="protein sequence ID" value="QLF70174.1"/>
    <property type="molecule type" value="Genomic_DNA"/>
</dbReference>
<proteinExistence type="predicted"/>
<protein>
    <submittedName>
        <fullName evidence="2">Helix-turn-helix domain-containing protein</fullName>
    </submittedName>
</protein>
<dbReference type="Gene3D" id="1.10.10.10">
    <property type="entry name" value="Winged helix-like DNA-binding domain superfamily/Winged helix DNA-binding domain"/>
    <property type="match status" value="1"/>
</dbReference>
<dbReference type="InterPro" id="IPR036388">
    <property type="entry name" value="WH-like_DNA-bd_sf"/>
</dbReference>
<evidence type="ECO:0000313" key="2">
    <source>
        <dbReference type="EMBL" id="QLF70174.1"/>
    </source>
</evidence>
<keyword evidence="3" id="KW-1185">Reference proteome</keyword>
<dbReference type="Pfam" id="PF12728">
    <property type="entry name" value="HTH_17"/>
    <property type="match status" value="1"/>
</dbReference>
<evidence type="ECO:0000313" key="3">
    <source>
        <dbReference type="Proteomes" id="UP000308530"/>
    </source>
</evidence>
<dbReference type="SUPFAM" id="SSF46955">
    <property type="entry name" value="Putative DNA-binding domain"/>
    <property type="match status" value="1"/>
</dbReference>
<name>A0ABX6QNL5_9HYPH</name>